<keyword evidence="11" id="KW-1185">Reference proteome</keyword>
<comment type="similarity">
    <text evidence="2">Belongs to the cytochrome c family.</text>
</comment>
<dbReference type="CDD" id="cd03023">
    <property type="entry name" value="DsbA_Com1_like"/>
    <property type="match status" value="1"/>
</dbReference>
<dbReference type="InterPro" id="IPR001853">
    <property type="entry name" value="DSBA-like_thioredoxin_dom"/>
</dbReference>
<comment type="caution">
    <text evidence="10">The sequence shown here is derived from an EMBL/GenBank/DDBJ whole genome shotgun (WGS) entry which is preliminary data.</text>
</comment>
<evidence type="ECO:0000313" key="11">
    <source>
        <dbReference type="Proteomes" id="UP001151699"/>
    </source>
</evidence>
<proteinExistence type="inferred from homology"/>
<feature type="transmembrane region" description="Helical" evidence="7">
    <location>
        <begin position="12"/>
        <end position="31"/>
    </location>
</feature>
<dbReference type="GO" id="GO:0009055">
    <property type="term" value="F:electron transfer activity"/>
    <property type="evidence" value="ECO:0007669"/>
    <property type="project" value="InterPro"/>
</dbReference>
<evidence type="ECO:0000256" key="6">
    <source>
        <dbReference type="PROSITE-ProRule" id="PRU00433"/>
    </source>
</evidence>
<dbReference type="Proteomes" id="UP001151699">
    <property type="component" value="Chromosome A"/>
</dbReference>
<evidence type="ECO:0000256" key="1">
    <source>
        <dbReference type="ARBA" id="ARBA00002555"/>
    </source>
</evidence>
<protein>
    <submittedName>
        <fullName evidence="10">Cytochrome c like</fullName>
    </submittedName>
</protein>
<dbReference type="SUPFAM" id="SSF46626">
    <property type="entry name" value="Cytochrome c"/>
    <property type="match status" value="1"/>
</dbReference>
<evidence type="ECO:0000259" key="9">
    <source>
        <dbReference type="PROSITE" id="PS51352"/>
    </source>
</evidence>
<dbReference type="PANTHER" id="PTHR35272:SF3">
    <property type="entry name" value="THIOL:DISULFIDE INTERCHANGE PROTEIN DSBC"/>
    <property type="match status" value="1"/>
</dbReference>
<keyword evidence="3 6" id="KW-0349">Heme</keyword>
<evidence type="ECO:0000256" key="5">
    <source>
        <dbReference type="ARBA" id="ARBA00023004"/>
    </source>
</evidence>
<dbReference type="SUPFAM" id="SSF52833">
    <property type="entry name" value="Thioredoxin-like"/>
    <property type="match status" value="1"/>
</dbReference>
<dbReference type="PANTHER" id="PTHR35272">
    <property type="entry name" value="THIOL:DISULFIDE INTERCHANGE PROTEIN DSBC-RELATED"/>
    <property type="match status" value="1"/>
</dbReference>
<feature type="domain" description="Cytochrome c" evidence="8">
    <location>
        <begin position="70"/>
        <end position="200"/>
    </location>
</feature>
<keyword evidence="7" id="KW-1133">Transmembrane helix</keyword>
<evidence type="ECO:0000256" key="4">
    <source>
        <dbReference type="ARBA" id="ARBA00022723"/>
    </source>
</evidence>
<keyword evidence="4 6" id="KW-0479">Metal-binding</keyword>
<dbReference type="Pfam" id="PF18312">
    <property type="entry name" value="ScsC_N"/>
    <property type="match status" value="1"/>
</dbReference>
<dbReference type="PROSITE" id="PS51007">
    <property type="entry name" value="CYTC"/>
    <property type="match status" value="1"/>
</dbReference>
<dbReference type="GO" id="GO:0046872">
    <property type="term" value="F:metal ion binding"/>
    <property type="evidence" value="ECO:0007669"/>
    <property type="project" value="UniProtKB-KW"/>
</dbReference>
<dbReference type="InterPro" id="IPR009056">
    <property type="entry name" value="Cyt_c-like_dom"/>
</dbReference>
<organism evidence="10 11">
    <name type="scientific">Pseudolycoriella hygida</name>
    <dbReference type="NCBI Taxonomy" id="35572"/>
    <lineage>
        <taxon>Eukaryota</taxon>
        <taxon>Metazoa</taxon>
        <taxon>Ecdysozoa</taxon>
        <taxon>Arthropoda</taxon>
        <taxon>Hexapoda</taxon>
        <taxon>Insecta</taxon>
        <taxon>Pterygota</taxon>
        <taxon>Neoptera</taxon>
        <taxon>Endopterygota</taxon>
        <taxon>Diptera</taxon>
        <taxon>Nematocera</taxon>
        <taxon>Sciaroidea</taxon>
        <taxon>Sciaridae</taxon>
        <taxon>Pseudolycoriella</taxon>
    </lineage>
</organism>
<dbReference type="PROSITE" id="PS51352">
    <property type="entry name" value="THIOREDOXIN_2"/>
    <property type="match status" value="1"/>
</dbReference>
<dbReference type="InterPro" id="IPR041205">
    <property type="entry name" value="ScsC_N"/>
</dbReference>
<keyword evidence="7" id="KW-0472">Membrane</keyword>
<evidence type="ECO:0000313" key="10">
    <source>
        <dbReference type="EMBL" id="KAJ6644883.1"/>
    </source>
</evidence>
<keyword evidence="7" id="KW-0812">Transmembrane</keyword>
<name>A0A9Q0N725_9DIPT</name>
<dbReference type="OrthoDB" id="449280at2759"/>
<dbReference type="InterPro" id="IPR036249">
    <property type="entry name" value="Thioredoxin-like_sf"/>
</dbReference>
<comment type="function">
    <text evidence="1">Electron carrier protein. The oxidized form of the cytochrome c heme group can accept an electron from the heme group of the cytochrome c1 subunit of cytochrome reductase. Cytochrome c then transfers this electron to the cytochrome oxidase complex, the final protein carrier in the mitochondrial electron-transport chain.</text>
</comment>
<evidence type="ECO:0000256" key="7">
    <source>
        <dbReference type="SAM" id="Phobius"/>
    </source>
</evidence>
<dbReference type="Pfam" id="PF01323">
    <property type="entry name" value="DSBA"/>
    <property type="match status" value="1"/>
</dbReference>
<accession>A0A9Q0N725</accession>
<keyword evidence="5 6" id="KW-0408">Iron</keyword>
<dbReference type="GO" id="GO:0020037">
    <property type="term" value="F:heme binding"/>
    <property type="evidence" value="ECO:0007669"/>
    <property type="project" value="InterPro"/>
</dbReference>
<gene>
    <name evidence="10" type="primary">cycM</name>
    <name evidence="10" type="ORF">Bhyg_00078</name>
</gene>
<dbReference type="Gene3D" id="1.10.760.10">
    <property type="entry name" value="Cytochrome c-like domain"/>
    <property type="match status" value="1"/>
</dbReference>
<reference evidence="10" key="1">
    <citation type="submission" date="2022-07" db="EMBL/GenBank/DDBJ databases">
        <authorList>
            <person name="Trinca V."/>
            <person name="Uliana J.V.C."/>
            <person name="Torres T.T."/>
            <person name="Ward R.J."/>
            <person name="Monesi N."/>
        </authorList>
    </citation>
    <scope>NUCLEOTIDE SEQUENCE</scope>
    <source>
        <strain evidence="10">HSMRA1968</strain>
        <tissue evidence="10">Whole embryos</tissue>
    </source>
</reference>
<dbReference type="GO" id="GO:0016491">
    <property type="term" value="F:oxidoreductase activity"/>
    <property type="evidence" value="ECO:0007669"/>
    <property type="project" value="InterPro"/>
</dbReference>
<dbReference type="Gene3D" id="3.40.30.10">
    <property type="entry name" value="Glutaredoxin"/>
    <property type="match status" value="1"/>
</dbReference>
<dbReference type="AlphaFoldDB" id="A0A9Q0N725"/>
<sequence>MSGIELNKIAAAILLASLIAMMVGFVANILYKPILHPEPRGYSIPITQDVTSSGVEADAPINVQELMKNANAEAGKNTTKKCLMCHTFDKNGPNKVGPNLWNVVGSNKGKVENYKYSPALATLFAYKTIKTPTVVSAPISLDTTNEAPSDPSVDVKKTEKIIQDYLLNNPEVIVRAMEILQQRKKQELEATTNQYIKENLQEINNSTTSPVLGNNSGNIVIVSFYDYKCSYCKKGDKYLSQLINLDPTIKVVLKPFPILGDASYYTASIVLAVYNIDPLKFKTIHDELVEMQHITNEAVDKLLTDNGLDPVLVAEEANKEEIRNILAKNAELARNLKIQGVPAYVINGKLMPGMINLEQLQKIITDIRNQNN</sequence>
<dbReference type="InterPro" id="IPR051470">
    <property type="entry name" value="Thiol:disulfide_interchange"/>
</dbReference>
<evidence type="ECO:0000256" key="2">
    <source>
        <dbReference type="ARBA" id="ARBA00006488"/>
    </source>
</evidence>
<feature type="domain" description="Thioredoxin" evidence="9">
    <location>
        <begin position="177"/>
        <end position="369"/>
    </location>
</feature>
<dbReference type="EMBL" id="WJQU01000001">
    <property type="protein sequence ID" value="KAJ6644883.1"/>
    <property type="molecule type" value="Genomic_DNA"/>
</dbReference>
<dbReference type="InterPro" id="IPR013766">
    <property type="entry name" value="Thioredoxin_domain"/>
</dbReference>
<evidence type="ECO:0000259" key="8">
    <source>
        <dbReference type="PROSITE" id="PS51007"/>
    </source>
</evidence>
<dbReference type="InterPro" id="IPR036909">
    <property type="entry name" value="Cyt_c-like_dom_sf"/>
</dbReference>
<evidence type="ECO:0000256" key="3">
    <source>
        <dbReference type="ARBA" id="ARBA00022617"/>
    </source>
</evidence>